<evidence type="ECO:0000313" key="5">
    <source>
        <dbReference type="EMBL" id="SEA10741.1"/>
    </source>
</evidence>
<evidence type="ECO:0000256" key="3">
    <source>
        <dbReference type="SAM" id="SignalP"/>
    </source>
</evidence>
<dbReference type="GO" id="GO:0030288">
    <property type="term" value="C:outer membrane-bounded periplasmic space"/>
    <property type="evidence" value="ECO:0007669"/>
    <property type="project" value="UniProtKB-ARBA"/>
</dbReference>
<comment type="subcellular location">
    <subcellularLocation>
        <location evidence="1">Periplasm</location>
    </subcellularLocation>
</comment>
<feature type="domain" description="Solute-binding protein family 5" evidence="4">
    <location>
        <begin position="99"/>
        <end position="504"/>
    </location>
</feature>
<accession>A0A1H3YHT3</accession>
<dbReference type="GO" id="GO:1904680">
    <property type="term" value="F:peptide transmembrane transporter activity"/>
    <property type="evidence" value="ECO:0007669"/>
    <property type="project" value="TreeGrafter"/>
</dbReference>
<dbReference type="Gene3D" id="3.40.190.10">
    <property type="entry name" value="Periplasmic binding protein-like II"/>
    <property type="match status" value="1"/>
</dbReference>
<evidence type="ECO:0000256" key="1">
    <source>
        <dbReference type="ARBA" id="ARBA00004418"/>
    </source>
</evidence>
<dbReference type="PANTHER" id="PTHR30290">
    <property type="entry name" value="PERIPLASMIC BINDING COMPONENT OF ABC TRANSPORTER"/>
    <property type="match status" value="1"/>
</dbReference>
<gene>
    <name evidence="5" type="ORF">SAMN05444370_10391</name>
</gene>
<dbReference type="Pfam" id="PF00496">
    <property type="entry name" value="SBP_bac_5"/>
    <property type="match status" value="1"/>
</dbReference>
<dbReference type="EMBL" id="FNQM01000003">
    <property type="protein sequence ID" value="SEA10741.1"/>
    <property type="molecule type" value="Genomic_DNA"/>
</dbReference>
<feature type="chain" id="PRO_5011713885" evidence="3">
    <location>
        <begin position="22"/>
        <end position="635"/>
    </location>
</feature>
<sequence length="635" mass="69592">MRPLLFVLLAAVLQATPQALALDLVETPSLAPRVAAGALPPVSERAPSEPLVVDLAARGREPGVHGGVIRTLIGQARDVRMAVVYGYARLVGYDDAYAIRPDLLREVTVEDGRVFTFHLRAGHRWSDGAPFTAEDFRYWWEDVANNAELFPAGPPALMLVDGAPPRFTAIDETTVRYEWSAPNASFLSALAAARPPFIYRPAHYMKRYHERYAAPAELQALVEAAGARGWAALHNAVDDLYSFDDPELPTLQPWVNTTPRNGQRYVLARNPYYHRVDRNGRQLPYVDAIDMTVAAGGLIPAKTNRGESDLQARGLALSDAPVLKKGEAKGGYVTRLWTSGYAADIALYPNLNYNDPVWREVLRDRRFRRALSLGVDRAAINKTLFFGLARPAAMAALPQSPFYDAAQAAAWASHDPVAANALLDAMGLARGGDGVRLLPDGRPLEVVAETAGERREEIDALELIADMWRELGVKLIYRSLDRDILRNKAYAGEAMMPVWFGWNLGVIIADSAPDEATPVDQAVFTWPKWGQHYQTRGAAGEPVDMPAAERLLALRDAWAGAPSLEGRAAAWREILSIHADEVFAIGVVASAPQPVAVNARLRNFPAKAVYAWEPGAHFGVHRIDEVFFAEPGAQP</sequence>
<dbReference type="STRING" id="89524.SAMN05444370_10391"/>
<keyword evidence="6" id="KW-1185">Reference proteome</keyword>
<dbReference type="Proteomes" id="UP000198703">
    <property type="component" value="Unassembled WGS sequence"/>
</dbReference>
<evidence type="ECO:0000259" key="4">
    <source>
        <dbReference type="Pfam" id="PF00496"/>
    </source>
</evidence>
<comment type="similarity">
    <text evidence="2">Belongs to the bacterial solute-binding protein 5 family.</text>
</comment>
<dbReference type="InterPro" id="IPR039424">
    <property type="entry name" value="SBP_5"/>
</dbReference>
<protein>
    <submittedName>
        <fullName evidence="5">Peptide/nickel transport system substrate-binding protein</fullName>
    </submittedName>
</protein>
<dbReference type="RefSeq" id="WP_093251541.1">
    <property type="nucleotide sequence ID" value="NZ_FNQM01000003.1"/>
</dbReference>
<keyword evidence="3" id="KW-0732">Signal</keyword>
<proteinExistence type="inferred from homology"/>
<dbReference type="SUPFAM" id="SSF53850">
    <property type="entry name" value="Periplasmic binding protein-like II"/>
    <property type="match status" value="1"/>
</dbReference>
<dbReference type="AlphaFoldDB" id="A0A1H3YHT3"/>
<dbReference type="CDD" id="cd08500">
    <property type="entry name" value="PBP2_NikA_DppA_OppA_like_4"/>
    <property type="match status" value="1"/>
</dbReference>
<feature type="signal peptide" evidence="3">
    <location>
        <begin position="1"/>
        <end position="21"/>
    </location>
</feature>
<dbReference type="OrthoDB" id="9803988at2"/>
<dbReference type="InterPro" id="IPR000914">
    <property type="entry name" value="SBP_5_dom"/>
</dbReference>
<name>A0A1H3YHT3_9RHOB</name>
<dbReference type="GO" id="GO:0043190">
    <property type="term" value="C:ATP-binding cassette (ABC) transporter complex"/>
    <property type="evidence" value="ECO:0007669"/>
    <property type="project" value="InterPro"/>
</dbReference>
<reference evidence="5 6" key="1">
    <citation type="submission" date="2016-10" db="EMBL/GenBank/DDBJ databases">
        <authorList>
            <person name="de Groot N.N."/>
        </authorList>
    </citation>
    <scope>NUCLEOTIDE SEQUENCE [LARGE SCALE GENOMIC DNA]</scope>
    <source>
        <strain evidence="5 6">DSM 15345</strain>
    </source>
</reference>
<dbReference type="GO" id="GO:0015833">
    <property type="term" value="P:peptide transport"/>
    <property type="evidence" value="ECO:0007669"/>
    <property type="project" value="TreeGrafter"/>
</dbReference>
<dbReference type="PANTHER" id="PTHR30290:SF62">
    <property type="entry name" value="OLIGOPEPTIDE ABC TRANSPORTER, PERIPLASMIC OLIGOPEPTIDE-BINDING PROTEIN"/>
    <property type="match status" value="1"/>
</dbReference>
<dbReference type="Gene3D" id="3.10.105.10">
    <property type="entry name" value="Dipeptide-binding Protein, Domain 3"/>
    <property type="match status" value="1"/>
</dbReference>
<evidence type="ECO:0000313" key="6">
    <source>
        <dbReference type="Proteomes" id="UP000198703"/>
    </source>
</evidence>
<organism evidence="5 6">
    <name type="scientific">Rubrimonas cliftonensis</name>
    <dbReference type="NCBI Taxonomy" id="89524"/>
    <lineage>
        <taxon>Bacteria</taxon>
        <taxon>Pseudomonadati</taxon>
        <taxon>Pseudomonadota</taxon>
        <taxon>Alphaproteobacteria</taxon>
        <taxon>Rhodobacterales</taxon>
        <taxon>Paracoccaceae</taxon>
        <taxon>Rubrimonas</taxon>
    </lineage>
</organism>
<evidence type="ECO:0000256" key="2">
    <source>
        <dbReference type="ARBA" id="ARBA00005695"/>
    </source>
</evidence>